<dbReference type="GO" id="GO:0016757">
    <property type="term" value="F:glycosyltransferase activity"/>
    <property type="evidence" value="ECO:0007669"/>
    <property type="project" value="UniProtKB-KW"/>
</dbReference>
<keyword evidence="4" id="KW-0472">Membrane</keyword>
<dbReference type="PANTHER" id="PTHR43630">
    <property type="entry name" value="POLY-BETA-1,6-N-ACETYL-D-GLUCOSAMINE SYNTHASE"/>
    <property type="match status" value="1"/>
</dbReference>
<sequence length="205" mass="23457">KIFTELMNKERDEIMPPVSSEGKQYLFYNKAVFSGAGYFKYILTTIFYIAIGLGIFRFLFLIYFAWKQKRKTLSRYINSSYQPFVSVVIAAYNEEKVIAKTIRSILDSNYREFEVIVVDDGSKDDTSKVMQETFNKHPKVRLIQKENGGKSSAMNLGFQHSRGEIIVTLDADTIIAQDAISLMVRHFEDHNVAAVSGNVKVGNRR</sequence>
<dbReference type="CDD" id="cd06423">
    <property type="entry name" value="CESA_like"/>
    <property type="match status" value="1"/>
</dbReference>
<comment type="caution">
    <text evidence="6">The sequence shown here is derived from an EMBL/GenBank/DDBJ whole genome shotgun (WGS) entry which is preliminary data.</text>
</comment>
<dbReference type="InterPro" id="IPR001173">
    <property type="entry name" value="Glyco_trans_2-like"/>
</dbReference>
<feature type="domain" description="Glycosyltransferase 2-like" evidence="5">
    <location>
        <begin position="86"/>
        <end position="202"/>
    </location>
</feature>
<dbReference type="EMBL" id="SZON01002830">
    <property type="protein sequence ID" value="TKI83683.1"/>
    <property type="molecule type" value="Genomic_DNA"/>
</dbReference>
<feature type="transmembrane region" description="Helical" evidence="4">
    <location>
        <begin position="41"/>
        <end position="66"/>
    </location>
</feature>
<name>A0A4V6X6N2_9BACI</name>
<feature type="non-terminal residue" evidence="6">
    <location>
        <position position="1"/>
    </location>
</feature>
<evidence type="ECO:0000256" key="3">
    <source>
        <dbReference type="ARBA" id="ARBA00022679"/>
    </source>
</evidence>
<comment type="similarity">
    <text evidence="1">Belongs to the glycosyltransferase 2 family.</text>
</comment>
<feature type="non-terminal residue" evidence="6">
    <location>
        <position position="205"/>
    </location>
</feature>
<keyword evidence="3 6" id="KW-0808">Transferase</keyword>
<proteinExistence type="inferred from homology"/>
<dbReference type="InterPro" id="IPR029044">
    <property type="entry name" value="Nucleotide-diphossugar_trans"/>
</dbReference>
<protein>
    <submittedName>
        <fullName evidence="6">Glycosyltransferase family 2 protein</fullName>
    </submittedName>
</protein>
<keyword evidence="4" id="KW-0812">Transmembrane</keyword>
<accession>A0A4V6X6N2</accession>
<evidence type="ECO:0000256" key="2">
    <source>
        <dbReference type="ARBA" id="ARBA00022676"/>
    </source>
</evidence>
<evidence type="ECO:0000259" key="5">
    <source>
        <dbReference type="Pfam" id="PF00535"/>
    </source>
</evidence>
<dbReference type="Pfam" id="PF00535">
    <property type="entry name" value="Glycos_transf_2"/>
    <property type="match status" value="1"/>
</dbReference>
<evidence type="ECO:0000256" key="4">
    <source>
        <dbReference type="SAM" id="Phobius"/>
    </source>
</evidence>
<keyword evidence="2" id="KW-0328">Glycosyltransferase</keyword>
<evidence type="ECO:0000313" key="7">
    <source>
        <dbReference type="Proteomes" id="UP000305222"/>
    </source>
</evidence>
<dbReference type="SUPFAM" id="SSF53448">
    <property type="entry name" value="Nucleotide-diphospho-sugar transferases"/>
    <property type="match status" value="1"/>
</dbReference>
<organism evidence="6 7">
    <name type="scientific">Bacillus wiedmannii</name>
    <dbReference type="NCBI Taxonomy" id="1890302"/>
    <lineage>
        <taxon>Bacteria</taxon>
        <taxon>Bacillati</taxon>
        <taxon>Bacillota</taxon>
        <taxon>Bacilli</taxon>
        <taxon>Bacillales</taxon>
        <taxon>Bacillaceae</taxon>
        <taxon>Bacillus</taxon>
        <taxon>Bacillus cereus group</taxon>
    </lineage>
</organism>
<dbReference type="Proteomes" id="UP000305222">
    <property type="component" value="Unassembled WGS sequence"/>
</dbReference>
<dbReference type="PANTHER" id="PTHR43630:SF1">
    <property type="entry name" value="POLY-BETA-1,6-N-ACETYL-D-GLUCOSAMINE SYNTHASE"/>
    <property type="match status" value="1"/>
</dbReference>
<dbReference type="Gene3D" id="3.90.550.10">
    <property type="entry name" value="Spore Coat Polysaccharide Biosynthesis Protein SpsA, Chain A"/>
    <property type="match status" value="1"/>
</dbReference>
<reference evidence="6 7" key="1">
    <citation type="journal article" date="2019" name="Environ. Microbiol.">
        <title>An active ?-lactamase is a part of an orchestrated cell wall stress resistance network of Bacillus subtilis and related rhizosphere species.</title>
        <authorList>
            <person name="Bucher T."/>
            <person name="Keren-Paz A."/>
            <person name="Hausser J."/>
            <person name="Olender T."/>
            <person name="Cytryn E."/>
            <person name="Kolodkin-Gal I."/>
        </authorList>
    </citation>
    <scope>NUCLEOTIDE SEQUENCE [LARGE SCALE GENOMIC DNA]</scope>
    <source>
        <strain evidence="6 7">I5</strain>
    </source>
</reference>
<evidence type="ECO:0000313" key="6">
    <source>
        <dbReference type="EMBL" id="TKI83683.1"/>
    </source>
</evidence>
<evidence type="ECO:0000256" key="1">
    <source>
        <dbReference type="ARBA" id="ARBA00006739"/>
    </source>
</evidence>
<dbReference type="AlphaFoldDB" id="A0A4V6X6N2"/>
<gene>
    <name evidence="6" type="ORF">FC699_31965</name>
</gene>
<keyword evidence="4" id="KW-1133">Transmembrane helix</keyword>